<keyword evidence="2" id="KW-0963">Cytoplasm</keyword>
<dbReference type="Pfam" id="PF06857">
    <property type="entry name" value="ACP"/>
    <property type="match status" value="1"/>
</dbReference>
<sequence>MIEAGTHEKGDVFVSIEEGKREVIVKSKLERLYGDAIRETVEEVTRGIEAKIVVEDLGALDWVLRARLEAAIRKYGGEKI</sequence>
<dbReference type="Proteomes" id="UP000001400">
    <property type="component" value="Chromosome"/>
</dbReference>
<dbReference type="KEGG" id="abi:Aboo_0968"/>
<protein>
    <submittedName>
        <fullName evidence="4">Citrate lyase subunit gamma</fullName>
    </submittedName>
</protein>
<dbReference type="RefSeq" id="WP_008084231.1">
    <property type="nucleotide sequence ID" value="NC_013926.1"/>
</dbReference>
<keyword evidence="3" id="KW-0597">Phosphoprotein</keyword>
<evidence type="ECO:0000256" key="1">
    <source>
        <dbReference type="ARBA" id="ARBA00004496"/>
    </source>
</evidence>
<keyword evidence="4" id="KW-0456">Lyase</keyword>
<dbReference type="GO" id="GO:0016829">
    <property type="term" value="F:lyase activity"/>
    <property type="evidence" value="ECO:0007669"/>
    <property type="project" value="UniProtKB-KW"/>
</dbReference>
<evidence type="ECO:0000256" key="3">
    <source>
        <dbReference type="ARBA" id="ARBA00022553"/>
    </source>
</evidence>
<keyword evidence="5" id="KW-1185">Reference proteome</keyword>
<evidence type="ECO:0000313" key="5">
    <source>
        <dbReference type="Proteomes" id="UP000001400"/>
    </source>
</evidence>
<organism evidence="4 5">
    <name type="scientific">Aciduliprofundum boonei (strain DSM 19572 / T469)</name>
    <dbReference type="NCBI Taxonomy" id="439481"/>
    <lineage>
        <taxon>Archaea</taxon>
        <taxon>Methanobacteriati</taxon>
        <taxon>Thermoplasmatota</taxon>
        <taxon>DHVE2 group</taxon>
        <taxon>Candidatus Aciduliprofundum</taxon>
    </lineage>
</organism>
<reference evidence="4" key="1">
    <citation type="submission" date="2010-02" db="EMBL/GenBank/DDBJ databases">
        <title>Complete sequence of Aciduliprofundum boonei T469.</title>
        <authorList>
            <consortium name="US DOE Joint Genome Institute"/>
            <person name="Lucas S."/>
            <person name="Copeland A."/>
            <person name="Lapidus A."/>
            <person name="Cheng J.-F."/>
            <person name="Bruce D."/>
            <person name="Goodwin L."/>
            <person name="Pitluck S."/>
            <person name="Saunders E."/>
            <person name="Detter J.C."/>
            <person name="Han C."/>
            <person name="Tapia R."/>
            <person name="Land M."/>
            <person name="Hauser L."/>
            <person name="Kyrpides N."/>
            <person name="Mikhailova N."/>
            <person name="Flores G."/>
            <person name="Reysenbach A.-L."/>
            <person name="Woyke T."/>
        </authorList>
    </citation>
    <scope>NUCLEOTIDE SEQUENCE</scope>
    <source>
        <strain evidence="4">T469</strain>
    </source>
</reference>
<gene>
    <name evidence="4" type="ordered locus">Aboo_0968</name>
</gene>
<dbReference type="eggNOG" id="arCOG13546">
    <property type="taxonomic scope" value="Archaea"/>
</dbReference>
<proteinExistence type="predicted"/>
<dbReference type="AlphaFoldDB" id="B5ID76"/>
<dbReference type="STRING" id="439481.Aboo_0968"/>
<evidence type="ECO:0000313" key="4">
    <source>
        <dbReference type="EMBL" id="ADD08777.1"/>
    </source>
</evidence>
<dbReference type="GeneID" id="8827922"/>
<dbReference type="GO" id="GO:0005737">
    <property type="term" value="C:cytoplasm"/>
    <property type="evidence" value="ECO:0007669"/>
    <property type="project" value="UniProtKB-SubCell"/>
</dbReference>
<dbReference type="InterPro" id="IPR023439">
    <property type="entry name" value="Mal_deCO2ase/Cit_lyase_ACP"/>
</dbReference>
<evidence type="ECO:0000256" key="2">
    <source>
        <dbReference type="ARBA" id="ARBA00022490"/>
    </source>
</evidence>
<name>B5ID76_ACIB4</name>
<accession>B5ID76</accession>
<comment type="subcellular location">
    <subcellularLocation>
        <location evidence="1">Cytoplasm</location>
    </subcellularLocation>
</comment>
<dbReference type="OrthoDB" id="362177at2157"/>
<dbReference type="EMBL" id="CP001941">
    <property type="protein sequence ID" value="ADD08777.1"/>
    <property type="molecule type" value="Genomic_DNA"/>
</dbReference>
<dbReference type="HOGENOM" id="CLU_158489_2_1_2"/>